<feature type="domain" description="HTH cro/C1-type" evidence="1">
    <location>
        <begin position="56"/>
        <end position="86"/>
    </location>
</feature>
<dbReference type="CDD" id="cd00093">
    <property type="entry name" value="HTH_XRE"/>
    <property type="match status" value="1"/>
</dbReference>
<proteinExistence type="predicted"/>
<evidence type="ECO:0000313" key="3">
    <source>
        <dbReference type="Proteomes" id="UP001055125"/>
    </source>
</evidence>
<dbReference type="InterPro" id="IPR010982">
    <property type="entry name" value="Lambda_DNA-bd_dom_sf"/>
</dbReference>
<gene>
    <name evidence="2" type="ORF">OCOJLMKI_2603</name>
</gene>
<dbReference type="Gene3D" id="1.10.260.40">
    <property type="entry name" value="lambda repressor-like DNA-binding domains"/>
    <property type="match status" value="1"/>
</dbReference>
<evidence type="ECO:0000259" key="1">
    <source>
        <dbReference type="PROSITE" id="PS50943"/>
    </source>
</evidence>
<dbReference type="Proteomes" id="UP001055125">
    <property type="component" value="Unassembled WGS sequence"/>
</dbReference>
<dbReference type="InterPro" id="IPR001387">
    <property type="entry name" value="Cro/C1-type_HTH"/>
</dbReference>
<keyword evidence="3" id="KW-1185">Reference proteome</keyword>
<dbReference type="EMBL" id="BPQP01000036">
    <property type="protein sequence ID" value="GJD95391.1"/>
    <property type="molecule type" value="Genomic_DNA"/>
</dbReference>
<protein>
    <recommendedName>
        <fullName evidence="1">HTH cro/C1-type domain-containing protein</fullName>
    </recommendedName>
</protein>
<dbReference type="SUPFAM" id="SSF47413">
    <property type="entry name" value="lambda repressor-like DNA-binding domains"/>
    <property type="match status" value="1"/>
</dbReference>
<sequence length="122" mass="13532">MARMTLEEAVARPSTIDRAKLDATTEDDIRRYQVEDGYGDERDLGDPVEIVPPGVIRARLAMTQQEFAAALRIPVGTLRNWEQGRTAIEPAARSLLDAVWRDPVAVLAALRPPRREPTSQVG</sequence>
<reference evidence="2" key="1">
    <citation type="journal article" date="2021" name="Front. Microbiol.">
        <title>Comprehensive Comparative Genomics and Phenotyping of Methylobacterium Species.</title>
        <authorList>
            <person name="Alessa O."/>
            <person name="Ogura Y."/>
            <person name="Fujitani Y."/>
            <person name="Takami H."/>
            <person name="Hayashi T."/>
            <person name="Sahin N."/>
            <person name="Tani A."/>
        </authorList>
    </citation>
    <scope>NUCLEOTIDE SEQUENCE</scope>
    <source>
        <strain evidence="2">DSM 19015</strain>
    </source>
</reference>
<dbReference type="Pfam" id="PF01381">
    <property type="entry name" value="HTH_3"/>
    <property type="match status" value="1"/>
</dbReference>
<dbReference type="PROSITE" id="PS50943">
    <property type="entry name" value="HTH_CROC1"/>
    <property type="match status" value="1"/>
</dbReference>
<organism evidence="2 3">
    <name type="scientific">Methylobacterium iners</name>
    <dbReference type="NCBI Taxonomy" id="418707"/>
    <lineage>
        <taxon>Bacteria</taxon>
        <taxon>Pseudomonadati</taxon>
        <taxon>Pseudomonadota</taxon>
        <taxon>Alphaproteobacteria</taxon>
        <taxon>Hyphomicrobiales</taxon>
        <taxon>Methylobacteriaceae</taxon>
        <taxon>Methylobacterium</taxon>
    </lineage>
</organism>
<accession>A0ABQ4RX24</accession>
<reference evidence="2" key="2">
    <citation type="submission" date="2021-08" db="EMBL/GenBank/DDBJ databases">
        <authorList>
            <person name="Tani A."/>
            <person name="Ola A."/>
            <person name="Ogura Y."/>
            <person name="Katsura K."/>
            <person name="Hayashi T."/>
        </authorList>
    </citation>
    <scope>NUCLEOTIDE SEQUENCE</scope>
    <source>
        <strain evidence="2">DSM 19015</strain>
    </source>
</reference>
<evidence type="ECO:0000313" key="2">
    <source>
        <dbReference type="EMBL" id="GJD95391.1"/>
    </source>
</evidence>
<name>A0ABQ4RX24_9HYPH</name>
<comment type="caution">
    <text evidence="2">The sequence shown here is derived from an EMBL/GenBank/DDBJ whole genome shotgun (WGS) entry which is preliminary data.</text>
</comment>